<keyword evidence="3" id="KW-1185">Reference proteome</keyword>
<keyword evidence="1" id="KW-1133">Transmembrane helix</keyword>
<keyword evidence="1" id="KW-0472">Membrane</keyword>
<sequence>MRGSDVVWTIAGVLFAIALIVWLADNVSL</sequence>
<name>A0A345GTE1_9CAUD</name>
<reference evidence="2 3" key="1">
    <citation type="submission" date="2018-06" db="EMBL/GenBank/DDBJ databases">
        <authorList>
            <person name="Moussa A."/>
            <person name="Couoh J.M."/>
            <person name="Harbem L."/>
            <person name="Okocha J.C."/>
            <person name="Taylor D."/>
            <person name="Teutsch A.B."/>
            <person name="Smith B.R."/>
            <person name="Suri N."/>
            <person name="Layton S.R."/>
            <person name="Kim T."/>
            <person name="Hughes L.E."/>
            <person name="Garlena R.A."/>
            <person name="Russell D.A."/>
            <person name="Pope W.H."/>
            <person name="Jacobs-Sera D."/>
            <person name="Hatfull G.F."/>
        </authorList>
    </citation>
    <scope>NUCLEOTIDE SEQUENCE [LARGE SCALE GENOMIC DNA]</scope>
</reference>
<dbReference type="GeneID" id="55609247"/>
<proteinExistence type="predicted"/>
<evidence type="ECO:0000313" key="3">
    <source>
        <dbReference type="Proteomes" id="UP000259354"/>
    </source>
</evidence>
<keyword evidence="1" id="KW-0812">Transmembrane</keyword>
<evidence type="ECO:0000313" key="2">
    <source>
        <dbReference type="EMBL" id="AXG66213.1"/>
    </source>
</evidence>
<protein>
    <submittedName>
        <fullName evidence="2">Uncharacterized protein</fullName>
    </submittedName>
</protein>
<organism evidence="2 3">
    <name type="scientific">Streptomyces phage Annadreamy</name>
    <dbReference type="NCBI Taxonomy" id="2250335"/>
    <lineage>
        <taxon>Viruses</taxon>
        <taxon>Duplodnaviria</taxon>
        <taxon>Heunggongvirae</taxon>
        <taxon>Uroviricota</taxon>
        <taxon>Caudoviricetes</taxon>
        <taxon>Stanwilliamsviridae</taxon>
        <taxon>Loccivirinae</taxon>
        <taxon>Annadreamyvirus</taxon>
        <taxon>Annadreamyvirus annadreamy</taxon>
    </lineage>
</organism>
<gene>
    <name evidence="2" type="primary">105</name>
    <name evidence="2" type="ORF">SEA_ANNADREAMY_105</name>
</gene>
<accession>A0A345GTE1</accession>
<dbReference type="KEGG" id="vg:55609247"/>
<dbReference type="RefSeq" id="YP_009839062.1">
    <property type="nucleotide sequence ID" value="NC_048719.1"/>
</dbReference>
<dbReference type="Proteomes" id="UP000259354">
    <property type="component" value="Segment"/>
</dbReference>
<dbReference type="EMBL" id="MH536811">
    <property type="protein sequence ID" value="AXG66213.1"/>
    <property type="molecule type" value="Genomic_DNA"/>
</dbReference>
<evidence type="ECO:0000256" key="1">
    <source>
        <dbReference type="SAM" id="Phobius"/>
    </source>
</evidence>
<feature type="transmembrane region" description="Helical" evidence="1">
    <location>
        <begin position="6"/>
        <end position="24"/>
    </location>
</feature>